<dbReference type="EMBL" id="CAUYUJ010008846">
    <property type="protein sequence ID" value="CAK0825125.1"/>
    <property type="molecule type" value="Genomic_DNA"/>
</dbReference>
<reference evidence="2" key="1">
    <citation type="submission" date="2023-10" db="EMBL/GenBank/DDBJ databases">
        <authorList>
            <person name="Chen Y."/>
            <person name="Shah S."/>
            <person name="Dougan E. K."/>
            <person name="Thang M."/>
            <person name="Chan C."/>
        </authorList>
    </citation>
    <scope>NUCLEOTIDE SEQUENCE [LARGE SCALE GENOMIC DNA]</scope>
</reference>
<proteinExistence type="predicted"/>
<accession>A0ABN9S095</accession>
<protein>
    <submittedName>
        <fullName evidence="2">Uncharacterized protein</fullName>
    </submittedName>
</protein>
<gene>
    <name evidence="2" type="ORF">PCOR1329_LOCUS25329</name>
</gene>
<feature type="compositionally biased region" description="Basic and acidic residues" evidence="1">
    <location>
        <begin position="164"/>
        <end position="179"/>
    </location>
</feature>
<sequence>MNRTRLALTSVSRSVMNEVSGIFFSILQISSLCMAKHMTRNDIKLSIDGDITKYGEMKVILSRLAKQPQAQDSPDQYDGYWVDLDDDYGLHYGDYDGYDDYQVGWQSYDDEYWEEADHEYDESHDQDSDGDVYKSSGKKNPGKRGSTLRNTPDCPAATKFKGPNAKDQHDQDTPYDKKPSKGKGK</sequence>
<organism evidence="2 3">
    <name type="scientific">Prorocentrum cordatum</name>
    <dbReference type="NCBI Taxonomy" id="2364126"/>
    <lineage>
        <taxon>Eukaryota</taxon>
        <taxon>Sar</taxon>
        <taxon>Alveolata</taxon>
        <taxon>Dinophyceae</taxon>
        <taxon>Prorocentrales</taxon>
        <taxon>Prorocentraceae</taxon>
        <taxon>Prorocentrum</taxon>
    </lineage>
</organism>
<evidence type="ECO:0000313" key="3">
    <source>
        <dbReference type="Proteomes" id="UP001189429"/>
    </source>
</evidence>
<evidence type="ECO:0000256" key="1">
    <source>
        <dbReference type="SAM" id="MobiDB-lite"/>
    </source>
</evidence>
<name>A0ABN9S095_9DINO</name>
<feature type="non-terminal residue" evidence="2">
    <location>
        <position position="185"/>
    </location>
</feature>
<keyword evidence="3" id="KW-1185">Reference proteome</keyword>
<evidence type="ECO:0000313" key="2">
    <source>
        <dbReference type="EMBL" id="CAK0825125.1"/>
    </source>
</evidence>
<dbReference type="Proteomes" id="UP001189429">
    <property type="component" value="Unassembled WGS sequence"/>
</dbReference>
<feature type="region of interest" description="Disordered" evidence="1">
    <location>
        <begin position="117"/>
        <end position="185"/>
    </location>
</feature>
<comment type="caution">
    <text evidence="2">The sequence shown here is derived from an EMBL/GenBank/DDBJ whole genome shotgun (WGS) entry which is preliminary data.</text>
</comment>